<reference evidence="3" key="1">
    <citation type="submission" date="2020-06" db="EMBL/GenBank/DDBJ databases">
        <authorList>
            <consortium name="Plant Systems Biology data submission"/>
        </authorList>
    </citation>
    <scope>NUCLEOTIDE SEQUENCE</scope>
    <source>
        <strain evidence="3">D6</strain>
    </source>
</reference>
<keyword evidence="2" id="KW-1133">Transmembrane helix</keyword>
<name>A0A9N8HR27_9STRA</name>
<dbReference type="AlphaFoldDB" id="A0A9N8HR27"/>
<feature type="transmembrane region" description="Helical" evidence="2">
    <location>
        <begin position="245"/>
        <end position="263"/>
    </location>
</feature>
<feature type="region of interest" description="Disordered" evidence="1">
    <location>
        <begin position="208"/>
        <end position="237"/>
    </location>
</feature>
<dbReference type="OrthoDB" id="49194at2759"/>
<keyword evidence="2" id="KW-0472">Membrane</keyword>
<accession>A0A9N8HR27</accession>
<keyword evidence="2" id="KW-0812">Transmembrane</keyword>
<protein>
    <submittedName>
        <fullName evidence="3">Uncharacterized protein</fullName>
    </submittedName>
</protein>
<dbReference type="EMBL" id="CAICTM010001513">
    <property type="protein sequence ID" value="CAB9524273.1"/>
    <property type="molecule type" value="Genomic_DNA"/>
</dbReference>
<dbReference type="Proteomes" id="UP001153069">
    <property type="component" value="Unassembled WGS sequence"/>
</dbReference>
<evidence type="ECO:0000313" key="4">
    <source>
        <dbReference type="Proteomes" id="UP001153069"/>
    </source>
</evidence>
<feature type="region of interest" description="Disordered" evidence="1">
    <location>
        <begin position="1"/>
        <end position="62"/>
    </location>
</feature>
<gene>
    <name evidence="3" type="ORF">SEMRO_1515_G279040.1</name>
</gene>
<organism evidence="3 4">
    <name type="scientific">Seminavis robusta</name>
    <dbReference type="NCBI Taxonomy" id="568900"/>
    <lineage>
        <taxon>Eukaryota</taxon>
        <taxon>Sar</taxon>
        <taxon>Stramenopiles</taxon>
        <taxon>Ochrophyta</taxon>
        <taxon>Bacillariophyta</taxon>
        <taxon>Bacillariophyceae</taxon>
        <taxon>Bacillariophycidae</taxon>
        <taxon>Naviculales</taxon>
        <taxon>Naviculaceae</taxon>
        <taxon>Seminavis</taxon>
    </lineage>
</organism>
<feature type="compositionally biased region" description="Basic residues" evidence="1">
    <location>
        <begin position="44"/>
        <end position="53"/>
    </location>
</feature>
<keyword evidence="4" id="KW-1185">Reference proteome</keyword>
<comment type="caution">
    <text evidence="3">The sequence shown here is derived from an EMBL/GenBank/DDBJ whole genome shotgun (WGS) entry which is preliminary data.</text>
</comment>
<evidence type="ECO:0000256" key="2">
    <source>
        <dbReference type="SAM" id="Phobius"/>
    </source>
</evidence>
<evidence type="ECO:0000313" key="3">
    <source>
        <dbReference type="EMBL" id="CAB9524273.1"/>
    </source>
</evidence>
<proteinExistence type="predicted"/>
<evidence type="ECO:0000256" key="1">
    <source>
        <dbReference type="SAM" id="MobiDB-lite"/>
    </source>
</evidence>
<sequence length="318" mass="34227">MGEKSKKTMRRKSKTGGSQTASANGDDASAVSKSSKKSFMGKLMKGKSKRKNKVSSSTNEDTTAMINESAEADKQAEVQKAFLKNGQEAKKPYMLKIALLLVDAKTRRFELLQLEFDSDKALVSDALSQIPIHVTEKVLSSQTYTGVCGASGVERKRSVPLFDFCKGNDVLVAIPSGTSAEECARLAKPILSDEKVIGMLSTSGINADPWTTAPIPTPRGPSSRRSRGGPKVEEAQKETSGTSTMVFYAVIILLSAAALAYWYHTKASAAEVVTEAGEPAEKWSAQVDMEPVWSSCYSMCDATRGVFETYIASPPKKG</sequence>